<dbReference type="AlphaFoldDB" id="A0A7G2CG52"/>
<keyword evidence="1" id="KW-1133">Transmembrane helix</keyword>
<gene>
    <name evidence="2" type="ORF">ADEAN_000533000</name>
</gene>
<evidence type="ECO:0000313" key="2">
    <source>
        <dbReference type="EMBL" id="CAD2217844.1"/>
    </source>
</evidence>
<dbReference type="EMBL" id="LR877153">
    <property type="protein sequence ID" value="CAD2217844.1"/>
    <property type="molecule type" value="Genomic_DNA"/>
</dbReference>
<feature type="transmembrane region" description="Helical" evidence="1">
    <location>
        <begin position="74"/>
        <end position="97"/>
    </location>
</feature>
<keyword evidence="1" id="KW-0812">Transmembrane</keyword>
<accession>A0A7G2CG52</accession>
<dbReference type="Proteomes" id="UP000515908">
    <property type="component" value="Chromosome 09"/>
</dbReference>
<evidence type="ECO:0000313" key="3">
    <source>
        <dbReference type="Proteomes" id="UP000515908"/>
    </source>
</evidence>
<protein>
    <submittedName>
        <fullName evidence="2">Uncharacterized protein</fullName>
    </submittedName>
</protein>
<sequence length="117" mass="13079">MKLFNRSWTDNFVVATLLLVSCYSAHGFYVYLFPQSLEAIASALFFVFWPLSPEDMKKQSNDTLPVKLGKLKEVSVWGWVLFSTTMFLVFMALWSYIMAVITPPGPCPAGVPSEGAS</sequence>
<dbReference type="PROSITE" id="PS51257">
    <property type="entry name" value="PROKAR_LIPOPROTEIN"/>
    <property type="match status" value="1"/>
</dbReference>
<reference evidence="2 3" key="1">
    <citation type="submission" date="2020-08" db="EMBL/GenBank/DDBJ databases">
        <authorList>
            <person name="Newling K."/>
            <person name="Davey J."/>
            <person name="Forrester S."/>
        </authorList>
    </citation>
    <scope>NUCLEOTIDE SEQUENCE [LARGE SCALE GENOMIC DNA]</scope>
    <source>
        <strain evidence="3">Crithidia deanei Carvalho (ATCC PRA-265)</strain>
    </source>
</reference>
<name>A0A7G2CG52_9TRYP</name>
<keyword evidence="1" id="KW-0472">Membrane</keyword>
<keyword evidence="3" id="KW-1185">Reference proteome</keyword>
<evidence type="ECO:0000256" key="1">
    <source>
        <dbReference type="SAM" id="Phobius"/>
    </source>
</evidence>
<dbReference type="VEuPathDB" id="TriTrypDB:ADEAN_000533000"/>
<dbReference type="OrthoDB" id="331948at2759"/>
<proteinExistence type="predicted"/>
<organism evidence="2 3">
    <name type="scientific">Angomonas deanei</name>
    <dbReference type="NCBI Taxonomy" id="59799"/>
    <lineage>
        <taxon>Eukaryota</taxon>
        <taxon>Discoba</taxon>
        <taxon>Euglenozoa</taxon>
        <taxon>Kinetoplastea</taxon>
        <taxon>Metakinetoplastina</taxon>
        <taxon>Trypanosomatida</taxon>
        <taxon>Trypanosomatidae</taxon>
        <taxon>Strigomonadinae</taxon>
        <taxon>Angomonas</taxon>
    </lineage>
</organism>
<feature type="transmembrane region" description="Helical" evidence="1">
    <location>
        <begin position="12"/>
        <end position="31"/>
    </location>
</feature>